<feature type="transmembrane region" description="Helical" evidence="6">
    <location>
        <begin position="28"/>
        <end position="46"/>
    </location>
</feature>
<evidence type="ECO:0000256" key="5">
    <source>
        <dbReference type="ARBA" id="ARBA00023136"/>
    </source>
</evidence>
<keyword evidence="4 6" id="KW-1133">Transmembrane helix</keyword>
<evidence type="ECO:0000256" key="6">
    <source>
        <dbReference type="SAM" id="Phobius"/>
    </source>
</evidence>
<evidence type="ECO:0000313" key="7">
    <source>
        <dbReference type="EMBL" id="KKY35325.1"/>
    </source>
</evidence>
<dbReference type="GO" id="GO:0015233">
    <property type="term" value="F:pantothenate transmembrane transporter activity"/>
    <property type="evidence" value="ECO:0007669"/>
    <property type="project" value="TreeGrafter"/>
</dbReference>
<evidence type="ECO:0000256" key="3">
    <source>
        <dbReference type="ARBA" id="ARBA00022692"/>
    </source>
</evidence>
<dbReference type="AlphaFoldDB" id="A0A0G2I618"/>
<evidence type="ECO:0000256" key="1">
    <source>
        <dbReference type="ARBA" id="ARBA00004141"/>
    </source>
</evidence>
<protein>
    <submittedName>
        <fullName evidence="7">Putative pantothenate transporter</fullName>
    </submittedName>
</protein>
<evidence type="ECO:0000313" key="8">
    <source>
        <dbReference type="Proteomes" id="UP000034680"/>
    </source>
</evidence>
<keyword evidence="2" id="KW-0813">Transport</keyword>
<dbReference type="SUPFAM" id="SSF103473">
    <property type="entry name" value="MFS general substrate transporter"/>
    <property type="match status" value="1"/>
</dbReference>
<reference evidence="7 8" key="1">
    <citation type="submission" date="2015-05" db="EMBL/GenBank/DDBJ databases">
        <title>Distinctive expansion of gene families associated with plant cell wall degradation and secondary metabolism in the genomes of grapevine trunk pathogens.</title>
        <authorList>
            <person name="Lawrence D.P."/>
            <person name="Travadon R."/>
            <person name="Rolshausen P.E."/>
            <person name="Baumgartner K."/>
        </authorList>
    </citation>
    <scope>NUCLEOTIDE SEQUENCE [LARGE SCALE GENOMIC DNA]</scope>
    <source>
        <strain evidence="7">DA912</strain>
    </source>
</reference>
<evidence type="ECO:0000256" key="4">
    <source>
        <dbReference type="ARBA" id="ARBA00022989"/>
    </source>
</evidence>
<feature type="transmembrane region" description="Helical" evidence="6">
    <location>
        <begin position="66"/>
        <end position="87"/>
    </location>
</feature>
<dbReference type="EMBL" id="LCUC01000165">
    <property type="protein sequence ID" value="KKY35325.1"/>
    <property type="molecule type" value="Genomic_DNA"/>
</dbReference>
<keyword evidence="3 6" id="KW-0812">Transmembrane</keyword>
<sequence length="133" mass="14941">MALSGLKTAIWGPPSVERSLLIKLDSTVLIYFSLIWFLFGINRASYSTAYISGMKEDVGFQGKDFNYMSTIYLVCYAVMQMPSTAALTVIRPRYVFVLANTVWSVLTLITFRVDHVWQVFVLNGFEGAFSAIA</sequence>
<dbReference type="OrthoDB" id="3639251at2759"/>
<dbReference type="GO" id="GO:0098717">
    <property type="term" value="P:pantothenate import across plasma membrane"/>
    <property type="evidence" value="ECO:0007669"/>
    <property type="project" value="TreeGrafter"/>
</dbReference>
<reference evidence="7 8" key="2">
    <citation type="submission" date="2015-05" db="EMBL/GenBank/DDBJ databases">
        <authorList>
            <person name="Morales-Cruz A."/>
            <person name="Amrine K.C."/>
            <person name="Cantu D."/>
        </authorList>
    </citation>
    <scope>NUCLEOTIDE SEQUENCE [LARGE SCALE GENOMIC DNA]</scope>
    <source>
        <strain evidence="7">DA912</strain>
    </source>
</reference>
<dbReference type="InterPro" id="IPR036259">
    <property type="entry name" value="MFS_trans_sf"/>
</dbReference>
<organism evidence="7 8">
    <name type="scientific">Diaporthe ampelina</name>
    <dbReference type="NCBI Taxonomy" id="1214573"/>
    <lineage>
        <taxon>Eukaryota</taxon>
        <taxon>Fungi</taxon>
        <taxon>Dikarya</taxon>
        <taxon>Ascomycota</taxon>
        <taxon>Pezizomycotina</taxon>
        <taxon>Sordariomycetes</taxon>
        <taxon>Sordariomycetidae</taxon>
        <taxon>Diaporthales</taxon>
        <taxon>Diaporthaceae</taxon>
        <taxon>Diaporthe</taxon>
    </lineage>
</organism>
<proteinExistence type="predicted"/>
<accession>A0A0G2I618</accession>
<dbReference type="GO" id="GO:0005886">
    <property type="term" value="C:plasma membrane"/>
    <property type="evidence" value="ECO:0007669"/>
    <property type="project" value="TreeGrafter"/>
</dbReference>
<dbReference type="Pfam" id="PF07690">
    <property type="entry name" value="MFS_1"/>
    <property type="match status" value="1"/>
</dbReference>
<comment type="caution">
    <text evidence="7">The sequence shown here is derived from an EMBL/GenBank/DDBJ whole genome shotgun (WGS) entry which is preliminary data.</text>
</comment>
<name>A0A0G2I618_9PEZI</name>
<dbReference type="Gene3D" id="1.20.1250.20">
    <property type="entry name" value="MFS general substrate transporter like domains"/>
    <property type="match status" value="1"/>
</dbReference>
<evidence type="ECO:0000256" key="2">
    <source>
        <dbReference type="ARBA" id="ARBA00022448"/>
    </source>
</evidence>
<keyword evidence="5 6" id="KW-0472">Membrane</keyword>
<dbReference type="Proteomes" id="UP000034680">
    <property type="component" value="Unassembled WGS sequence"/>
</dbReference>
<comment type="subcellular location">
    <subcellularLocation>
        <location evidence="1">Membrane</location>
        <topology evidence="1">Multi-pass membrane protein</topology>
    </subcellularLocation>
</comment>
<dbReference type="PANTHER" id="PTHR43791:SF4">
    <property type="entry name" value="PANTOTHENATE TRANSPORTER FEN2"/>
    <property type="match status" value="1"/>
</dbReference>
<keyword evidence="8" id="KW-1185">Reference proteome</keyword>
<dbReference type="InterPro" id="IPR011701">
    <property type="entry name" value="MFS"/>
</dbReference>
<dbReference type="PANTHER" id="PTHR43791">
    <property type="entry name" value="PERMEASE-RELATED"/>
    <property type="match status" value="1"/>
</dbReference>
<feature type="transmembrane region" description="Helical" evidence="6">
    <location>
        <begin position="94"/>
        <end position="113"/>
    </location>
</feature>
<gene>
    <name evidence="7" type="ORF">UCDDA912_g04683</name>
</gene>